<protein>
    <submittedName>
        <fullName evidence="1">Uncharacterized protein</fullName>
    </submittedName>
</protein>
<evidence type="ECO:0000313" key="1">
    <source>
        <dbReference type="EMBL" id="KHN71869.1"/>
    </source>
</evidence>
<name>A0A0B2URL6_TOXCA</name>
<reference evidence="1 2" key="1">
    <citation type="submission" date="2014-11" db="EMBL/GenBank/DDBJ databases">
        <title>Genetic blueprint of the zoonotic pathogen Toxocara canis.</title>
        <authorList>
            <person name="Zhu X.-Q."/>
            <person name="Korhonen P.K."/>
            <person name="Cai H."/>
            <person name="Young N.D."/>
            <person name="Nejsum P."/>
            <person name="von Samson-Himmelstjerna G."/>
            <person name="Boag P.R."/>
            <person name="Tan P."/>
            <person name="Li Q."/>
            <person name="Min J."/>
            <person name="Yang Y."/>
            <person name="Wang X."/>
            <person name="Fang X."/>
            <person name="Hall R.S."/>
            <person name="Hofmann A."/>
            <person name="Sternberg P.W."/>
            <person name="Jex A.R."/>
            <person name="Gasser R.B."/>
        </authorList>
    </citation>
    <scope>NUCLEOTIDE SEQUENCE [LARGE SCALE GENOMIC DNA]</scope>
    <source>
        <strain evidence="1">PN_DK_2014</strain>
    </source>
</reference>
<accession>A0A0B2URL6</accession>
<evidence type="ECO:0000313" key="2">
    <source>
        <dbReference type="Proteomes" id="UP000031036"/>
    </source>
</evidence>
<proteinExistence type="predicted"/>
<dbReference type="Proteomes" id="UP000031036">
    <property type="component" value="Unassembled WGS sequence"/>
</dbReference>
<sequence length="120" mass="13142">MFTRLRANRRSRSKSNDDCLARTGADLAVSNCCHSERQLSAPVTALQAQLGLSRPTSSGQISRISSRWDRMESGEIFDEVTPRSCRNDTASNISVAGSILQNQHRHCCRTSDGCLTSEGP</sequence>
<keyword evidence="2" id="KW-1185">Reference proteome</keyword>
<organism evidence="1 2">
    <name type="scientific">Toxocara canis</name>
    <name type="common">Canine roundworm</name>
    <dbReference type="NCBI Taxonomy" id="6265"/>
    <lineage>
        <taxon>Eukaryota</taxon>
        <taxon>Metazoa</taxon>
        <taxon>Ecdysozoa</taxon>
        <taxon>Nematoda</taxon>
        <taxon>Chromadorea</taxon>
        <taxon>Rhabditida</taxon>
        <taxon>Spirurina</taxon>
        <taxon>Ascaridomorpha</taxon>
        <taxon>Ascaridoidea</taxon>
        <taxon>Toxocaridae</taxon>
        <taxon>Toxocara</taxon>
    </lineage>
</organism>
<gene>
    <name evidence="1" type="ORF">Tcan_06663</name>
</gene>
<comment type="caution">
    <text evidence="1">The sequence shown here is derived from an EMBL/GenBank/DDBJ whole genome shotgun (WGS) entry which is preliminary data.</text>
</comment>
<dbReference type="AlphaFoldDB" id="A0A0B2URL6"/>
<dbReference type="EMBL" id="JPKZ01016568">
    <property type="protein sequence ID" value="KHN71869.1"/>
    <property type="molecule type" value="Genomic_DNA"/>
</dbReference>
<dbReference type="OrthoDB" id="10571926at2759"/>